<protein>
    <submittedName>
        <fullName evidence="1">Uncharacterized protein</fullName>
    </submittedName>
</protein>
<name>A0AA36N372_9DINO</name>
<evidence type="ECO:0000313" key="2">
    <source>
        <dbReference type="Proteomes" id="UP001178507"/>
    </source>
</evidence>
<accession>A0AA36N372</accession>
<dbReference type="EMBL" id="CAUJNA010002112">
    <property type="protein sequence ID" value="CAJ1390633.1"/>
    <property type="molecule type" value="Genomic_DNA"/>
</dbReference>
<organism evidence="1 2">
    <name type="scientific">Effrenium voratum</name>
    <dbReference type="NCBI Taxonomy" id="2562239"/>
    <lineage>
        <taxon>Eukaryota</taxon>
        <taxon>Sar</taxon>
        <taxon>Alveolata</taxon>
        <taxon>Dinophyceae</taxon>
        <taxon>Suessiales</taxon>
        <taxon>Symbiodiniaceae</taxon>
        <taxon>Effrenium</taxon>
    </lineage>
</organism>
<gene>
    <name evidence="1" type="ORF">EVOR1521_LOCUS15994</name>
</gene>
<dbReference type="Proteomes" id="UP001178507">
    <property type="component" value="Unassembled WGS sequence"/>
</dbReference>
<evidence type="ECO:0000313" key="1">
    <source>
        <dbReference type="EMBL" id="CAJ1390633.1"/>
    </source>
</evidence>
<reference evidence="1" key="1">
    <citation type="submission" date="2023-08" db="EMBL/GenBank/DDBJ databases">
        <authorList>
            <person name="Chen Y."/>
            <person name="Shah S."/>
            <person name="Dougan E. K."/>
            <person name="Thang M."/>
            <person name="Chan C."/>
        </authorList>
    </citation>
    <scope>NUCLEOTIDE SEQUENCE</scope>
</reference>
<dbReference type="AlphaFoldDB" id="A0AA36N372"/>
<sequence>MVPLANQKVHQEVELTDFRSSPSWLEQRAKSSTFLALYELSEKLPTFEFILYQKPKALKYVGSNSVGKGKLQLAPVTTKVVLGSAGSVVLGFVELGGEKKTVCLQPCAAFTSPFWHMKTSKDPEECNMILSQASQVKLSLGKVSIQVAKNTQKIEPGDFLCLMSSEGDGEEHSPPSKRQKQ</sequence>
<comment type="caution">
    <text evidence="1">The sequence shown here is derived from an EMBL/GenBank/DDBJ whole genome shotgun (WGS) entry which is preliminary data.</text>
</comment>
<proteinExistence type="predicted"/>
<keyword evidence="2" id="KW-1185">Reference proteome</keyword>